<evidence type="ECO:0000313" key="1">
    <source>
        <dbReference type="EMBL" id="KAA6452659.1"/>
    </source>
</evidence>
<name>A0A5M8RXT2_9BACI</name>
<dbReference type="EMBL" id="QSND01000001">
    <property type="protein sequence ID" value="KAA6452659.1"/>
    <property type="molecule type" value="Genomic_DNA"/>
</dbReference>
<organism evidence="1 2">
    <name type="scientific">Bacillus swezeyi</name>
    <dbReference type="NCBI Taxonomy" id="1925020"/>
    <lineage>
        <taxon>Bacteria</taxon>
        <taxon>Bacillati</taxon>
        <taxon>Bacillota</taxon>
        <taxon>Bacilli</taxon>
        <taxon>Bacillales</taxon>
        <taxon>Bacillaceae</taxon>
        <taxon>Bacillus</taxon>
    </lineage>
</organism>
<protein>
    <submittedName>
        <fullName evidence="1">Uncharacterized protein</fullName>
    </submittedName>
</protein>
<dbReference type="Pfam" id="PF12640">
    <property type="entry name" value="UPF0489"/>
    <property type="match status" value="1"/>
</dbReference>
<sequence>MAEELFPEEYRICFPDNRIFISRDHNFAFAAWEIGILRGYIKPGASLIHIDAHLDYCDNSINVKGIDSEDKAIEIASQLDIAEFIIPAQRKGTIKGCFTISDDEVHIEQTDIFQRAYSYNHYEQLLRQKWYKETDGTSMILDLDLDYFNKNYIDYNSNAVLLPSDVINTQLKNIKDYMWDWDMITVALSPEHCGGEKECQYLFGLFLDVFGLNIEYAVSW</sequence>
<dbReference type="RefSeq" id="WP_148959354.1">
    <property type="nucleotide sequence ID" value="NZ_QSND01000001.1"/>
</dbReference>
<gene>
    <name evidence="1" type="ORF">DX927_00045</name>
</gene>
<comment type="caution">
    <text evidence="1">The sequence shown here is derived from an EMBL/GenBank/DDBJ whole genome shotgun (WGS) entry which is preliminary data.</text>
</comment>
<dbReference type="Proteomes" id="UP000324326">
    <property type="component" value="Unassembled WGS sequence"/>
</dbReference>
<evidence type="ECO:0000313" key="2">
    <source>
        <dbReference type="Proteomes" id="UP000324326"/>
    </source>
</evidence>
<reference evidence="1 2" key="1">
    <citation type="submission" date="2018-08" db="EMBL/GenBank/DDBJ databases">
        <title>Bacillus phenotypic plasticity.</title>
        <authorList>
            <person name="Hurtado E."/>
        </authorList>
    </citation>
    <scope>NUCLEOTIDE SEQUENCE [LARGE SCALE GENOMIC DNA]</scope>
    <source>
        <strain evidence="1 2">427</strain>
    </source>
</reference>
<accession>A0A5M8RXT2</accession>
<dbReference type="InterPro" id="IPR024131">
    <property type="entry name" value="UPF0489"/>
</dbReference>
<proteinExistence type="predicted"/>
<dbReference type="AlphaFoldDB" id="A0A5M8RXT2"/>